<dbReference type="Proteomes" id="UP000278807">
    <property type="component" value="Unassembled WGS sequence"/>
</dbReference>
<keyword evidence="2" id="KW-0472">Membrane</keyword>
<reference evidence="4 5" key="2">
    <citation type="submission" date="2018-11" db="EMBL/GenBank/DDBJ databases">
        <authorList>
            <consortium name="Pathogen Informatics"/>
        </authorList>
    </citation>
    <scope>NUCLEOTIDE SEQUENCE [LARGE SCALE GENOMIC DNA]</scope>
</reference>
<evidence type="ECO:0000313" key="5">
    <source>
        <dbReference type="Proteomes" id="UP000278807"/>
    </source>
</evidence>
<evidence type="ECO:0000256" key="2">
    <source>
        <dbReference type="SAM" id="Phobius"/>
    </source>
</evidence>
<dbReference type="STRING" id="102285.A0A0R3TBP7"/>
<sequence length="52" mass="5993">MFCYHRKFVLTHDFGFAALGIILLPTVLLNPGFILSDARKMHLVYWNTSNPL</sequence>
<accession>A0A0R3TBP7</accession>
<dbReference type="PROSITE" id="PS51551">
    <property type="entry name" value="EPHRIN_RBD_2"/>
    <property type="match status" value="1"/>
</dbReference>
<evidence type="ECO:0000313" key="6">
    <source>
        <dbReference type="WBParaSite" id="HNAJ_0000448601-mRNA-1"/>
    </source>
</evidence>
<gene>
    <name evidence="4" type="ORF">HNAJ_LOCUS4484</name>
</gene>
<comment type="similarity">
    <text evidence="1">Belongs to the ephrin family.</text>
</comment>
<keyword evidence="2" id="KW-0812">Transmembrane</keyword>
<evidence type="ECO:0000256" key="1">
    <source>
        <dbReference type="PROSITE-ProRule" id="PRU00884"/>
    </source>
</evidence>
<protein>
    <submittedName>
        <fullName evidence="6">Ephrin RBD domain-containing protein</fullName>
    </submittedName>
</protein>
<comment type="caution">
    <text evidence="1">Lacks conserved residue(s) required for the propagation of feature annotation.</text>
</comment>
<keyword evidence="5" id="KW-1185">Reference proteome</keyword>
<reference evidence="6" key="1">
    <citation type="submission" date="2017-02" db="UniProtKB">
        <authorList>
            <consortium name="WormBaseParasite"/>
        </authorList>
    </citation>
    <scope>IDENTIFICATION</scope>
</reference>
<evidence type="ECO:0000313" key="4">
    <source>
        <dbReference type="EMBL" id="VDO00344.1"/>
    </source>
</evidence>
<keyword evidence="2" id="KW-1133">Transmembrane helix</keyword>
<dbReference type="EMBL" id="UZAE01003186">
    <property type="protein sequence ID" value="VDO00344.1"/>
    <property type="molecule type" value="Genomic_DNA"/>
</dbReference>
<dbReference type="InterPro" id="IPR001799">
    <property type="entry name" value="Ephrin_RBD"/>
</dbReference>
<feature type="domain" description="Ephrin RBD" evidence="3">
    <location>
        <begin position="39"/>
        <end position="52"/>
    </location>
</feature>
<feature type="transmembrane region" description="Helical" evidence="2">
    <location>
        <begin position="14"/>
        <end position="35"/>
    </location>
</feature>
<evidence type="ECO:0000259" key="3">
    <source>
        <dbReference type="PROSITE" id="PS51551"/>
    </source>
</evidence>
<name>A0A0R3TBP7_RODNA</name>
<organism evidence="6">
    <name type="scientific">Rodentolepis nana</name>
    <name type="common">Dwarf tapeworm</name>
    <name type="synonym">Hymenolepis nana</name>
    <dbReference type="NCBI Taxonomy" id="102285"/>
    <lineage>
        <taxon>Eukaryota</taxon>
        <taxon>Metazoa</taxon>
        <taxon>Spiralia</taxon>
        <taxon>Lophotrochozoa</taxon>
        <taxon>Platyhelminthes</taxon>
        <taxon>Cestoda</taxon>
        <taxon>Eucestoda</taxon>
        <taxon>Cyclophyllidea</taxon>
        <taxon>Hymenolepididae</taxon>
        <taxon>Rodentolepis</taxon>
    </lineage>
</organism>
<dbReference type="GO" id="GO:0016020">
    <property type="term" value="C:membrane"/>
    <property type="evidence" value="ECO:0007669"/>
    <property type="project" value="InterPro"/>
</dbReference>
<proteinExistence type="inferred from homology"/>
<dbReference type="WBParaSite" id="HNAJ_0000448601-mRNA-1">
    <property type="protein sequence ID" value="HNAJ_0000448601-mRNA-1"/>
    <property type="gene ID" value="HNAJ_0000448601"/>
</dbReference>
<dbReference type="AlphaFoldDB" id="A0A0R3TBP7"/>